<proteinExistence type="inferred from homology"/>
<protein>
    <recommendedName>
        <fullName evidence="1">Phenylacetate-coenzyme A ligase</fullName>
        <ecNumber evidence="1">6.2.1.30</ecNumber>
    </recommendedName>
    <alternativeName>
        <fullName evidence="1">Phenylacetyl-CoA ligase</fullName>
    </alternativeName>
</protein>
<comment type="caution">
    <text evidence="4">The sequence shown here is derived from an EMBL/GenBank/DDBJ whole genome shotgun (WGS) entry which is preliminary data.</text>
</comment>
<feature type="domain" description="AMP-dependent synthetase/ligase" evidence="2">
    <location>
        <begin position="94"/>
        <end position="299"/>
    </location>
</feature>
<dbReference type="InterPro" id="IPR051414">
    <property type="entry name" value="Adenylate-forming_Reductase"/>
</dbReference>
<evidence type="ECO:0000259" key="2">
    <source>
        <dbReference type="Pfam" id="PF00501"/>
    </source>
</evidence>
<dbReference type="SUPFAM" id="SSF56801">
    <property type="entry name" value="Acetyl-CoA synthetase-like"/>
    <property type="match status" value="1"/>
</dbReference>
<evidence type="ECO:0000313" key="4">
    <source>
        <dbReference type="EMBL" id="MDJ1158102.1"/>
    </source>
</evidence>
<dbReference type="EC" id="6.2.1.30" evidence="1"/>
<dbReference type="InterPro" id="IPR028154">
    <property type="entry name" value="AMP-dep_Lig_C"/>
</dbReference>
<dbReference type="Pfam" id="PF00501">
    <property type="entry name" value="AMP-binding"/>
    <property type="match status" value="1"/>
</dbReference>
<dbReference type="Gene3D" id="3.40.50.12780">
    <property type="entry name" value="N-terminal domain of ligase-like"/>
    <property type="match status" value="1"/>
</dbReference>
<evidence type="ECO:0000259" key="3">
    <source>
        <dbReference type="Pfam" id="PF14535"/>
    </source>
</evidence>
<dbReference type="PANTHER" id="PTHR43439">
    <property type="entry name" value="PHENYLACETATE-COENZYME A LIGASE"/>
    <property type="match status" value="1"/>
</dbReference>
<organism evidence="4 5">
    <name type="scientific">Chelatococcus albus</name>
    <dbReference type="NCBI Taxonomy" id="3047466"/>
    <lineage>
        <taxon>Bacteria</taxon>
        <taxon>Pseudomonadati</taxon>
        <taxon>Pseudomonadota</taxon>
        <taxon>Alphaproteobacteria</taxon>
        <taxon>Hyphomicrobiales</taxon>
        <taxon>Chelatococcaceae</taxon>
        <taxon>Chelatococcus</taxon>
    </lineage>
</organism>
<keyword evidence="5" id="KW-1185">Reference proteome</keyword>
<dbReference type="PANTHER" id="PTHR43439:SF1">
    <property type="entry name" value="PHENYLACETATE-COENZYME A LIGASE"/>
    <property type="match status" value="1"/>
</dbReference>
<comment type="pathway">
    <text evidence="1">Aromatic compound metabolism; phenylacetate degradation.</text>
</comment>
<dbReference type="Pfam" id="PF14535">
    <property type="entry name" value="AMP-binding_C_2"/>
    <property type="match status" value="1"/>
</dbReference>
<dbReference type="Proteomes" id="UP001321492">
    <property type="component" value="Unassembled WGS sequence"/>
</dbReference>
<dbReference type="Gene3D" id="3.30.300.30">
    <property type="match status" value="1"/>
</dbReference>
<dbReference type="InterPro" id="IPR045851">
    <property type="entry name" value="AMP-bd_C_sf"/>
</dbReference>
<sequence length="443" mass="49204">MNMAVPAAAFRLTDGGLDAAERASRDEIQFLQRERLAWSLRHAYENVPFYRRKFDAAGVHPSDFRDLPDLAKFPFTMKQDLRDNYPFGLFAVPRERLARIHGSSGTTGKPIVVGYTKADLDMWADVMARSIRAAGGRPGMMVHVAYGYGLFTGGLGAHCGAERLGCTVVPMSGGMTERQVQLITDFSPDIIMVTPSYMLTILDGFIKAGIDPRSSSLKFGIFGAEPWTNAMREAIERAFGLDATDIYGLSEVIGPGVAQECVETKDGLHIWEDHFLPEIIDPETGQVLPDGERGELVFTSLTKEAFPVIRYRTRDLTRLLPGTARPGMRRMEKVTGRSDDMIILRGVNVFPTQIEEALLATEWCGGHFLIELSRQGRMDEMTVYAEARQDHWDGAGLQAQAERLVTRIKDTIGITTRVVIQGPETIERAAGKARRVIDRRPKA</sequence>
<comment type="function">
    <text evidence="1">Catalyzes the activation of phenylacetic acid (PA) to phenylacetyl-CoA (PA-CoA).</text>
</comment>
<dbReference type="CDD" id="cd05913">
    <property type="entry name" value="PaaK"/>
    <property type="match status" value="1"/>
</dbReference>
<dbReference type="RefSeq" id="WP_283740104.1">
    <property type="nucleotide sequence ID" value="NZ_JASJEV010000004.1"/>
</dbReference>
<dbReference type="EMBL" id="JASJEV010000004">
    <property type="protein sequence ID" value="MDJ1158102.1"/>
    <property type="molecule type" value="Genomic_DNA"/>
</dbReference>
<gene>
    <name evidence="4" type="primary">paaF</name>
    <name evidence="4" type="ORF">QNA08_07640</name>
</gene>
<name>A0ABT7AFE4_9HYPH</name>
<dbReference type="InterPro" id="IPR049623">
    <property type="entry name" value="PA_CoA_lig_proteobact_actino"/>
</dbReference>
<comment type="similarity">
    <text evidence="1">Belongs to the phenylacetyl-CoA ligase family.</text>
</comment>
<comment type="catalytic activity">
    <reaction evidence="1">
        <text>2-phenylacetate + ATP + CoA = phenylacetyl-CoA + AMP + diphosphate</text>
        <dbReference type="Rhea" id="RHEA:20956"/>
        <dbReference type="ChEBI" id="CHEBI:18401"/>
        <dbReference type="ChEBI" id="CHEBI:30616"/>
        <dbReference type="ChEBI" id="CHEBI:33019"/>
        <dbReference type="ChEBI" id="CHEBI:57287"/>
        <dbReference type="ChEBI" id="CHEBI:57390"/>
        <dbReference type="ChEBI" id="CHEBI:456215"/>
        <dbReference type="EC" id="6.2.1.30"/>
    </reaction>
</comment>
<evidence type="ECO:0000256" key="1">
    <source>
        <dbReference type="PIRNR" id="PIRNR006444"/>
    </source>
</evidence>
<keyword evidence="1 4" id="KW-0436">Ligase</keyword>
<dbReference type="InterPro" id="IPR042099">
    <property type="entry name" value="ANL_N_sf"/>
</dbReference>
<dbReference type="InterPro" id="IPR000873">
    <property type="entry name" value="AMP-dep_synth/lig_dom"/>
</dbReference>
<dbReference type="GO" id="GO:0047475">
    <property type="term" value="F:phenylacetate-CoA ligase activity"/>
    <property type="evidence" value="ECO:0007669"/>
    <property type="project" value="UniProtKB-EC"/>
</dbReference>
<evidence type="ECO:0000313" key="5">
    <source>
        <dbReference type="Proteomes" id="UP001321492"/>
    </source>
</evidence>
<keyword evidence="1" id="KW-0547">Nucleotide-binding</keyword>
<dbReference type="InterPro" id="IPR011880">
    <property type="entry name" value="PA_CoA_ligase"/>
</dbReference>
<feature type="domain" description="AMP-dependent ligase C-terminal" evidence="3">
    <location>
        <begin position="346"/>
        <end position="440"/>
    </location>
</feature>
<reference evidence="4 5" key="1">
    <citation type="submission" date="2023-05" db="EMBL/GenBank/DDBJ databases">
        <title>Chelatococcus sp. nov., a moderately thermophilic bacterium isolated from hot spring microbial mat.</title>
        <authorList>
            <person name="Hu C.-J."/>
            <person name="Li W.-J."/>
        </authorList>
    </citation>
    <scope>NUCLEOTIDE SEQUENCE [LARGE SCALE GENOMIC DNA]</scope>
    <source>
        <strain evidence="4 5">SYSU G07232</strain>
    </source>
</reference>
<dbReference type="PIRSF" id="PIRSF006444">
    <property type="entry name" value="PaaK"/>
    <property type="match status" value="1"/>
</dbReference>
<accession>A0ABT7AFE4</accession>
<dbReference type="NCBIfam" id="TIGR02155">
    <property type="entry name" value="PA_CoA_ligase"/>
    <property type="match status" value="1"/>
</dbReference>